<protein>
    <submittedName>
        <fullName evidence="3">RBR-type E3 ubiquitin transferase</fullName>
    </submittedName>
</protein>
<organism evidence="3 4">
    <name type="scientific">Caerostris extrusa</name>
    <name type="common">Bark spider</name>
    <name type="synonym">Caerostris bankana</name>
    <dbReference type="NCBI Taxonomy" id="172846"/>
    <lineage>
        <taxon>Eukaryota</taxon>
        <taxon>Metazoa</taxon>
        <taxon>Ecdysozoa</taxon>
        <taxon>Arthropoda</taxon>
        <taxon>Chelicerata</taxon>
        <taxon>Arachnida</taxon>
        <taxon>Araneae</taxon>
        <taxon>Araneomorphae</taxon>
        <taxon>Entelegynae</taxon>
        <taxon>Araneoidea</taxon>
        <taxon>Araneidae</taxon>
        <taxon>Caerostris</taxon>
    </lineage>
</organism>
<evidence type="ECO:0000256" key="2">
    <source>
        <dbReference type="SAM" id="MobiDB-lite"/>
    </source>
</evidence>
<evidence type="ECO:0000256" key="1">
    <source>
        <dbReference type="SAM" id="Coils"/>
    </source>
</evidence>
<dbReference type="AlphaFoldDB" id="A0AAV4XGR3"/>
<reference evidence="3 4" key="1">
    <citation type="submission" date="2021-06" db="EMBL/GenBank/DDBJ databases">
        <title>Caerostris extrusa draft genome.</title>
        <authorList>
            <person name="Kono N."/>
            <person name="Arakawa K."/>
        </authorList>
    </citation>
    <scope>NUCLEOTIDE SEQUENCE [LARGE SCALE GENOMIC DNA]</scope>
</reference>
<keyword evidence="1" id="KW-0175">Coiled coil</keyword>
<dbReference type="Proteomes" id="UP001054945">
    <property type="component" value="Unassembled WGS sequence"/>
</dbReference>
<dbReference type="GO" id="GO:0016740">
    <property type="term" value="F:transferase activity"/>
    <property type="evidence" value="ECO:0007669"/>
    <property type="project" value="UniProtKB-KW"/>
</dbReference>
<sequence>MEVLNSALDEAEKEISRGLEELMKLKEDFKASKSTEKVLRLHLHVNLQRYQKQTGPNSKTDRIIEARRPSTSSTTSDAYNSPTAQSPQLDRMNRRRSSPKGAISKSNVRKDMSCQTQN</sequence>
<evidence type="ECO:0000313" key="3">
    <source>
        <dbReference type="EMBL" id="GIY94332.1"/>
    </source>
</evidence>
<feature type="region of interest" description="Disordered" evidence="2">
    <location>
        <begin position="48"/>
        <end position="118"/>
    </location>
</feature>
<keyword evidence="4" id="KW-1185">Reference proteome</keyword>
<feature type="compositionally biased region" description="Basic and acidic residues" evidence="2">
    <location>
        <begin position="59"/>
        <end position="68"/>
    </location>
</feature>
<evidence type="ECO:0000313" key="4">
    <source>
        <dbReference type="Proteomes" id="UP001054945"/>
    </source>
</evidence>
<name>A0AAV4XGR3_CAEEX</name>
<keyword evidence="3" id="KW-0808">Transferase</keyword>
<proteinExistence type="predicted"/>
<accession>A0AAV4XGR3</accession>
<gene>
    <name evidence="3" type="primary">Rnf31_1</name>
    <name evidence="3" type="ORF">CEXT_31231</name>
</gene>
<dbReference type="EMBL" id="BPLR01017769">
    <property type="protein sequence ID" value="GIY94332.1"/>
    <property type="molecule type" value="Genomic_DNA"/>
</dbReference>
<comment type="caution">
    <text evidence="3">The sequence shown here is derived from an EMBL/GenBank/DDBJ whole genome shotgun (WGS) entry which is preliminary data.</text>
</comment>
<feature type="compositionally biased region" description="Polar residues" evidence="2">
    <location>
        <begin position="69"/>
        <end position="88"/>
    </location>
</feature>
<feature type="coiled-coil region" evidence="1">
    <location>
        <begin position="1"/>
        <end position="28"/>
    </location>
</feature>
<feature type="compositionally biased region" description="Polar residues" evidence="2">
    <location>
        <begin position="48"/>
        <end position="58"/>
    </location>
</feature>